<keyword evidence="3 20" id="KW-0813">Transport</keyword>
<evidence type="ECO:0000256" key="3">
    <source>
        <dbReference type="ARBA" id="ARBA00022448"/>
    </source>
</evidence>
<dbReference type="InterPro" id="IPR023298">
    <property type="entry name" value="ATPase_P-typ_TM_dom_sf"/>
</dbReference>
<evidence type="ECO:0000256" key="7">
    <source>
        <dbReference type="ARBA" id="ARBA00022692"/>
    </source>
</evidence>
<keyword evidence="16 20" id="KW-1133">Transmembrane helix</keyword>
<name>A0AA36MAA1_CYLNA</name>
<gene>
    <name evidence="22" type="ORF">CYNAS_LOCUS14345</name>
</gene>
<evidence type="ECO:0000313" key="22">
    <source>
        <dbReference type="EMBL" id="CAJ0602362.1"/>
    </source>
</evidence>
<dbReference type="FunFam" id="3.40.1110.10:FF:000060">
    <property type="entry name" value="Calcium-transporting ATPase"/>
    <property type="match status" value="1"/>
</dbReference>
<dbReference type="Gene3D" id="2.70.150.10">
    <property type="entry name" value="Calcium-transporting ATPase, cytoplasmic transduction domain A"/>
    <property type="match status" value="1"/>
</dbReference>
<dbReference type="FunFam" id="2.70.150.10:FF:000001">
    <property type="entry name" value="Calcium-transporting ATPase"/>
    <property type="match status" value="1"/>
</dbReference>
<dbReference type="SFLD" id="SFLDF00027">
    <property type="entry name" value="p-type_atpase"/>
    <property type="match status" value="1"/>
</dbReference>
<dbReference type="InterPro" id="IPR022141">
    <property type="entry name" value="ATP_Ca_trans_C"/>
</dbReference>
<keyword evidence="19 20" id="KW-0472">Membrane</keyword>
<keyword evidence="11 20" id="KW-0106">Calcium</keyword>
<keyword evidence="23" id="KW-1185">Reference proteome</keyword>
<dbReference type="InterPro" id="IPR023299">
    <property type="entry name" value="ATPase_P-typ_cyto_dom_N"/>
</dbReference>
<evidence type="ECO:0000256" key="12">
    <source>
        <dbReference type="ARBA" id="ARBA00022840"/>
    </source>
</evidence>
<comment type="similarity">
    <text evidence="2">Belongs to the cation transport ATPase (P-type) (TC 3.A.3) family. Type IIB subfamily.</text>
</comment>
<evidence type="ECO:0000256" key="8">
    <source>
        <dbReference type="ARBA" id="ARBA00022723"/>
    </source>
</evidence>
<dbReference type="InterPro" id="IPR044492">
    <property type="entry name" value="P_typ_ATPase_HD_dom"/>
</dbReference>
<evidence type="ECO:0000256" key="11">
    <source>
        <dbReference type="ARBA" id="ARBA00022837"/>
    </source>
</evidence>
<keyword evidence="4" id="KW-1003">Cell membrane</keyword>
<dbReference type="Proteomes" id="UP001176961">
    <property type="component" value="Unassembled WGS sequence"/>
</dbReference>
<dbReference type="InterPro" id="IPR006408">
    <property type="entry name" value="P-type_ATPase_IIB"/>
</dbReference>
<dbReference type="InterPro" id="IPR001757">
    <property type="entry name" value="P_typ_ATPase"/>
</dbReference>
<dbReference type="AlphaFoldDB" id="A0AA36MAA1"/>
<dbReference type="Pfam" id="PF08282">
    <property type="entry name" value="Hydrolase_3"/>
    <property type="match status" value="1"/>
</dbReference>
<keyword evidence="18 20" id="KW-0406">Ion transport</keyword>
<dbReference type="InterPro" id="IPR023214">
    <property type="entry name" value="HAD_sf"/>
</dbReference>
<feature type="transmembrane region" description="Helical" evidence="20">
    <location>
        <begin position="896"/>
        <end position="918"/>
    </location>
</feature>
<dbReference type="SUPFAM" id="SSF56784">
    <property type="entry name" value="HAD-like"/>
    <property type="match status" value="1"/>
</dbReference>
<keyword evidence="8" id="KW-0479">Metal-binding</keyword>
<dbReference type="FunFam" id="1.20.1110.10:FF:000001">
    <property type="entry name" value="Calcium-transporting ATPase"/>
    <property type="match status" value="1"/>
</dbReference>
<protein>
    <recommendedName>
        <fullName evidence="20">Calcium-transporting ATPase</fullName>
        <ecNumber evidence="20">7.2.2.10</ecNumber>
    </recommendedName>
</protein>
<evidence type="ECO:0000313" key="23">
    <source>
        <dbReference type="Proteomes" id="UP001176961"/>
    </source>
</evidence>
<keyword evidence="9 20" id="KW-0547">Nucleotide-binding</keyword>
<dbReference type="SFLD" id="SFLDG00002">
    <property type="entry name" value="C1.7:_P-type_atpase_like"/>
    <property type="match status" value="1"/>
</dbReference>
<evidence type="ECO:0000256" key="15">
    <source>
        <dbReference type="ARBA" id="ARBA00022967"/>
    </source>
</evidence>
<evidence type="ECO:0000256" key="16">
    <source>
        <dbReference type="ARBA" id="ARBA00022989"/>
    </source>
</evidence>
<dbReference type="InterPro" id="IPR004014">
    <property type="entry name" value="ATPase_P-typ_cation-transptr_N"/>
</dbReference>
<dbReference type="PANTHER" id="PTHR24093:SF451">
    <property type="entry name" value="CALCIUM-TRANSPORTING ATPASE"/>
    <property type="match status" value="1"/>
</dbReference>
<feature type="transmembrane region" description="Helical" evidence="20">
    <location>
        <begin position="126"/>
        <end position="146"/>
    </location>
</feature>
<dbReference type="GO" id="GO:0051480">
    <property type="term" value="P:regulation of cytosolic calcium ion concentration"/>
    <property type="evidence" value="ECO:0007669"/>
    <property type="project" value="TreeGrafter"/>
</dbReference>
<dbReference type="FunFam" id="3.40.50.1000:FF:000144">
    <property type="entry name" value="copper-transporting ATPase 1 isoform X2"/>
    <property type="match status" value="1"/>
</dbReference>
<dbReference type="Pfam" id="PF00690">
    <property type="entry name" value="Cation_ATPase_N"/>
    <property type="match status" value="1"/>
</dbReference>
<evidence type="ECO:0000256" key="19">
    <source>
        <dbReference type="ARBA" id="ARBA00023136"/>
    </source>
</evidence>
<feature type="transmembrane region" description="Helical" evidence="20">
    <location>
        <begin position="87"/>
        <end position="106"/>
    </location>
</feature>
<feature type="transmembrane region" description="Helical" evidence="20">
    <location>
        <begin position="370"/>
        <end position="399"/>
    </location>
</feature>
<dbReference type="SFLD" id="SFLDS00003">
    <property type="entry name" value="Haloacid_Dehalogenase"/>
    <property type="match status" value="1"/>
</dbReference>
<dbReference type="SUPFAM" id="SSF81665">
    <property type="entry name" value="Calcium ATPase, transmembrane domain M"/>
    <property type="match status" value="1"/>
</dbReference>
<accession>A0AA36MAA1</accession>
<proteinExistence type="inferred from homology"/>
<dbReference type="GO" id="GO:0005516">
    <property type="term" value="F:calmodulin binding"/>
    <property type="evidence" value="ECO:0007669"/>
    <property type="project" value="UniProtKB-KW"/>
</dbReference>
<dbReference type="SMART" id="SM00831">
    <property type="entry name" value="Cation_ATPase_N"/>
    <property type="match status" value="1"/>
</dbReference>
<evidence type="ECO:0000256" key="4">
    <source>
        <dbReference type="ARBA" id="ARBA00022475"/>
    </source>
</evidence>
<comment type="caution">
    <text evidence="22">The sequence shown here is derived from an EMBL/GenBank/DDBJ whole genome shotgun (WGS) entry which is preliminary data.</text>
</comment>
<dbReference type="InterPro" id="IPR036412">
    <property type="entry name" value="HAD-like_sf"/>
</dbReference>
<dbReference type="InterPro" id="IPR059000">
    <property type="entry name" value="ATPase_P-type_domA"/>
</dbReference>
<dbReference type="GO" id="GO:0046872">
    <property type="term" value="F:metal ion binding"/>
    <property type="evidence" value="ECO:0007669"/>
    <property type="project" value="UniProtKB-KW"/>
</dbReference>
<keyword evidence="6 20" id="KW-0109">Calcium transport</keyword>
<keyword evidence="5" id="KW-0597">Phosphoprotein</keyword>
<evidence type="ECO:0000256" key="1">
    <source>
        <dbReference type="ARBA" id="ARBA00004651"/>
    </source>
</evidence>
<keyword evidence="17" id="KW-0186">Copper</keyword>
<evidence type="ECO:0000256" key="20">
    <source>
        <dbReference type="RuleBase" id="RU361146"/>
    </source>
</evidence>
<evidence type="ECO:0000256" key="5">
    <source>
        <dbReference type="ARBA" id="ARBA00022553"/>
    </source>
</evidence>
<dbReference type="InterPro" id="IPR018303">
    <property type="entry name" value="ATPase_P-typ_P_site"/>
</dbReference>
<evidence type="ECO:0000256" key="6">
    <source>
        <dbReference type="ARBA" id="ARBA00022568"/>
    </source>
</evidence>
<feature type="domain" description="Cation-transporting P-type ATPase N-terminal" evidence="21">
    <location>
        <begin position="34"/>
        <end position="108"/>
    </location>
</feature>
<dbReference type="InterPro" id="IPR008250">
    <property type="entry name" value="ATPase_P-typ_transduc_dom_A_sf"/>
</dbReference>
<dbReference type="Gene3D" id="3.40.1110.10">
    <property type="entry name" value="Calcium-transporting ATPase, cytoplasmic domain N"/>
    <property type="match status" value="1"/>
</dbReference>
<evidence type="ECO:0000259" key="21">
    <source>
        <dbReference type="SMART" id="SM00831"/>
    </source>
</evidence>
<dbReference type="InterPro" id="IPR006068">
    <property type="entry name" value="ATPase_P-typ_cation-transptr_C"/>
</dbReference>
<dbReference type="Pfam" id="PF00689">
    <property type="entry name" value="Cation_ATPase_C"/>
    <property type="match status" value="1"/>
</dbReference>
<comment type="catalytic activity">
    <reaction evidence="20">
        <text>Ca(2+)(in) + ATP + H2O = Ca(2+)(out) + ADP + phosphate + H(+)</text>
        <dbReference type="Rhea" id="RHEA:18105"/>
        <dbReference type="ChEBI" id="CHEBI:15377"/>
        <dbReference type="ChEBI" id="CHEBI:15378"/>
        <dbReference type="ChEBI" id="CHEBI:29108"/>
        <dbReference type="ChEBI" id="CHEBI:30616"/>
        <dbReference type="ChEBI" id="CHEBI:43474"/>
        <dbReference type="ChEBI" id="CHEBI:456216"/>
        <dbReference type="EC" id="7.2.2.10"/>
    </reaction>
</comment>
<keyword evidence="15" id="KW-1278">Translocase</keyword>
<evidence type="ECO:0000256" key="9">
    <source>
        <dbReference type="ARBA" id="ARBA00022741"/>
    </source>
</evidence>
<dbReference type="EMBL" id="CATQJL010000305">
    <property type="protein sequence ID" value="CAJ0602362.1"/>
    <property type="molecule type" value="Genomic_DNA"/>
</dbReference>
<dbReference type="NCBIfam" id="TIGR01517">
    <property type="entry name" value="ATPase-IIB_Ca"/>
    <property type="match status" value="1"/>
</dbReference>
<dbReference type="FunFam" id="1.20.1110.10:FF:000002">
    <property type="entry name" value="Calcium-transporting ATPase"/>
    <property type="match status" value="1"/>
</dbReference>
<dbReference type="Gene3D" id="3.40.50.1000">
    <property type="entry name" value="HAD superfamily/HAD-like"/>
    <property type="match status" value="1"/>
</dbReference>
<dbReference type="NCBIfam" id="TIGR01494">
    <property type="entry name" value="ATPase_P-type"/>
    <property type="match status" value="2"/>
</dbReference>
<sequence>MPTSGDQEYGCTLAELRQLMELRGIEALEKITADYGNVEGLCAKLKTDPINGLNDDQHDMSHRQHVFGRNEIPPAPSKSFFRLAWEALQDITLIILLVSAIVSLGLSFYKPPEHVGAHDDSEQEAGWIEGVAILVAVIVVVLVTALNDWSKEKQFRGLQSKIETEHKFSVIRSGQPIDVVVNDLVVGDVARVKYGDLLPADGILIQSNDLKIDESSLTGESDLIRKSFDHDPILLSGTHAMEGSGRFVITAVGLNSQTGIIMSLLGATKEEKKEEKPVKLEMNGNGHPAALTAANGLVNGEKKKEEEEALSIEDDTKGKSVLQAKLSNLAIQIGYIGSIVAAATVLILIIRHCITHYAINGETFQTADLAYFVNFIIIGVTVLVIAVPEGLPLAITLALTYSVKKMMKDNNLVRHLDACETMGNATAICSDKTGTLTTNRMTCVQQYINGSFYKSQPPTYAGLDKRTRELLIDGIAINSGYNSQVLPPPNPGEQRKQVGNKTECALLGFVLDVGKSYEEIRTRHPEETLYKVYTFNSSRKSMMTVIELDSGIYRIYAKGASEIILSRCSYILGEEGVIKPFTAVDAAELTKEVIEPMASDGLRTIGLAYKDMVPMGSRTEDNQVEYAGDIDWDDEETIRNGMTAIAIMGIQDPVRPEVPAAIDKCQKAGITVRMVTGDNINTARSIATACGILKPGADFLALEGKDFNARIRDDNGKVNQAKLDAIWPRLRVLARAQPSDKYVLVKGIIDSKNTKNREVVAVTGDGTNDAPALKKADVGFAMGIAGTDVAKEASDIILTDDNFTSIVKAVMWGRNVYDSIAKFLQFQLTVNVVAVTIAFIGACAISDSPLKAVQMLWVNLIMDTLASLALATEMPTEDLLDRKPYGRTKSLISRTMVKNIVGHALYQLVILFGIMFWGDKFIPNTPSGRNLPLGSPPSAHFTIIFNAFVLMTLCNEINARKIHAERNVFKGIFTNPIFCVIWITTMISQVLIVQFGGHWFSTAPLDAIQWAFCIACGVGELIWGQIVNTVPASILPKSFRFGKGEVKPTSIMLSGEYDIPSSSSAVQKPDGTIEKRPGQMLWLLGLTRLQTQIRVIKAFQSVNDSSHPNSLTTSTADRLRASYRRLKIARELEQQKRAGSIRARGPVHYAPHAKSGTGMTFEP</sequence>
<evidence type="ECO:0000256" key="14">
    <source>
        <dbReference type="ARBA" id="ARBA00022860"/>
    </source>
</evidence>
<dbReference type="CDD" id="cd02081">
    <property type="entry name" value="P-type_ATPase_Ca_PMCA-like"/>
    <property type="match status" value="1"/>
</dbReference>
<dbReference type="GO" id="GO:0005886">
    <property type="term" value="C:plasma membrane"/>
    <property type="evidence" value="ECO:0007669"/>
    <property type="project" value="UniProtKB-SubCell"/>
</dbReference>
<feature type="transmembrane region" description="Helical" evidence="20">
    <location>
        <begin position="938"/>
        <end position="957"/>
    </location>
</feature>
<dbReference type="PANTHER" id="PTHR24093">
    <property type="entry name" value="CATION TRANSPORTING ATPASE"/>
    <property type="match status" value="1"/>
</dbReference>
<keyword evidence="7 20" id="KW-0812">Transmembrane</keyword>
<dbReference type="Gene3D" id="1.20.1110.10">
    <property type="entry name" value="Calcium-transporting ATPase, transmembrane domain"/>
    <property type="match status" value="2"/>
</dbReference>
<keyword evidence="10" id="KW-0187">Copper transport</keyword>
<dbReference type="Pfam" id="PF00122">
    <property type="entry name" value="E1-E2_ATPase"/>
    <property type="match status" value="1"/>
</dbReference>
<keyword evidence="13" id="KW-0460">Magnesium</keyword>
<dbReference type="SUPFAM" id="SSF81660">
    <property type="entry name" value="Metal cation-transporting ATPase, ATP-binding domain N"/>
    <property type="match status" value="1"/>
</dbReference>
<dbReference type="FunFam" id="1.20.1110.10:FF:000033">
    <property type="entry name" value="Calcium-transporting ATPase"/>
    <property type="match status" value="1"/>
</dbReference>
<evidence type="ECO:0000256" key="13">
    <source>
        <dbReference type="ARBA" id="ARBA00022842"/>
    </source>
</evidence>
<dbReference type="GO" id="GO:0006825">
    <property type="term" value="P:copper ion transport"/>
    <property type="evidence" value="ECO:0007669"/>
    <property type="project" value="UniProtKB-KW"/>
</dbReference>
<evidence type="ECO:0000256" key="17">
    <source>
        <dbReference type="ARBA" id="ARBA00023008"/>
    </source>
</evidence>
<dbReference type="Pfam" id="PF12424">
    <property type="entry name" value="ATP_Ca_trans_C"/>
    <property type="match status" value="1"/>
</dbReference>
<organism evidence="22 23">
    <name type="scientific">Cylicocyclus nassatus</name>
    <name type="common">Nematode worm</name>
    <dbReference type="NCBI Taxonomy" id="53992"/>
    <lineage>
        <taxon>Eukaryota</taxon>
        <taxon>Metazoa</taxon>
        <taxon>Ecdysozoa</taxon>
        <taxon>Nematoda</taxon>
        <taxon>Chromadorea</taxon>
        <taxon>Rhabditida</taxon>
        <taxon>Rhabditina</taxon>
        <taxon>Rhabditomorpha</taxon>
        <taxon>Strongyloidea</taxon>
        <taxon>Strongylidae</taxon>
        <taxon>Cylicocyclus</taxon>
    </lineage>
</organism>
<dbReference type="Pfam" id="PF13246">
    <property type="entry name" value="Cation_ATPase"/>
    <property type="match status" value="1"/>
</dbReference>
<dbReference type="PROSITE" id="PS00154">
    <property type="entry name" value="ATPASE_E1_E2"/>
    <property type="match status" value="1"/>
</dbReference>
<keyword evidence="14" id="KW-0112">Calmodulin-binding</keyword>
<comment type="function">
    <text evidence="20">Catalyzes the hydrolysis of ATP coupled with the transport of calcium.</text>
</comment>
<feature type="transmembrane region" description="Helical" evidence="20">
    <location>
        <begin position="329"/>
        <end position="350"/>
    </location>
</feature>
<feature type="transmembrane region" description="Helical" evidence="20">
    <location>
        <begin position="828"/>
        <end position="850"/>
    </location>
</feature>
<dbReference type="GO" id="GO:0005524">
    <property type="term" value="F:ATP binding"/>
    <property type="evidence" value="ECO:0007669"/>
    <property type="project" value="UniProtKB-KW"/>
</dbReference>
<reference evidence="22" key="1">
    <citation type="submission" date="2023-07" db="EMBL/GenBank/DDBJ databases">
        <authorList>
            <consortium name="CYATHOMIX"/>
        </authorList>
    </citation>
    <scope>NUCLEOTIDE SEQUENCE</scope>
    <source>
        <strain evidence="22">N/A</strain>
    </source>
</reference>
<dbReference type="PRINTS" id="PR00119">
    <property type="entry name" value="CATATPASE"/>
</dbReference>
<dbReference type="SUPFAM" id="SSF81653">
    <property type="entry name" value="Calcium ATPase, transduction domain A"/>
    <property type="match status" value="1"/>
</dbReference>
<evidence type="ECO:0000256" key="2">
    <source>
        <dbReference type="ARBA" id="ARBA00006124"/>
    </source>
</evidence>
<feature type="transmembrane region" description="Helical" evidence="20">
    <location>
        <begin position="1007"/>
        <end position="1030"/>
    </location>
</feature>
<evidence type="ECO:0000256" key="10">
    <source>
        <dbReference type="ARBA" id="ARBA00022796"/>
    </source>
</evidence>
<comment type="subcellular location">
    <subcellularLocation>
        <location evidence="1">Cell membrane</location>
        <topology evidence="1">Multi-pass membrane protein</topology>
    </subcellularLocation>
    <subcellularLocation>
        <location evidence="20">Membrane</location>
        <topology evidence="20">Multi-pass membrane protein</topology>
    </subcellularLocation>
</comment>
<evidence type="ECO:0000256" key="18">
    <source>
        <dbReference type="ARBA" id="ARBA00023065"/>
    </source>
</evidence>
<dbReference type="GO" id="GO:0016887">
    <property type="term" value="F:ATP hydrolysis activity"/>
    <property type="evidence" value="ECO:0007669"/>
    <property type="project" value="InterPro"/>
</dbReference>
<dbReference type="GO" id="GO:0005388">
    <property type="term" value="F:P-type calcium transporter activity"/>
    <property type="evidence" value="ECO:0007669"/>
    <property type="project" value="UniProtKB-EC"/>
</dbReference>
<feature type="transmembrane region" description="Helical" evidence="20">
    <location>
        <begin position="856"/>
        <end position="875"/>
    </location>
</feature>
<keyword evidence="12 20" id="KW-0067">ATP-binding</keyword>
<dbReference type="EC" id="7.2.2.10" evidence="20"/>
<feature type="transmembrane region" description="Helical" evidence="20">
    <location>
        <begin position="977"/>
        <end position="1001"/>
    </location>
</feature>